<sequence>MASFSGLLSHCSVLHHYNGNPMLPFCHRTSTGDNTELVSCKFVPKWIPRSRTQALCVERVHPSFAMSSGGYDGLRFDDEHQEEPFWLQLFKDTVRSLKSLLAFLAEQPGQLKYIEWPGFQHTLRTATLTLVLVAMLIVALSAVDSALAFVLAFILRKPA</sequence>
<evidence type="ECO:0000256" key="5">
    <source>
        <dbReference type="ARBA" id="ARBA00022927"/>
    </source>
</evidence>
<keyword evidence="7" id="KW-0811">Translocation</keyword>
<keyword evidence="6 9" id="KW-1133">Transmembrane helix</keyword>
<evidence type="ECO:0000256" key="3">
    <source>
        <dbReference type="ARBA" id="ARBA00022448"/>
    </source>
</evidence>
<comment type="subcellular location">
    <subcellularLocation>
        <location evidence="1">Membrane</location>
    </subcellularLocation>
</comment>
<evidence type="ECO:0000313" key="11">
    <source>
        <dbReference type="Proteomes" id="UP001153076"/>
    </source>
</evidence>
<keyword evidence="4 9" id="KW-0812">Transmembrane</keyword>
<evidence type="ECO:0000256" key="6">
    <source>
        <dbReference type="ARBA" id="ARBA00022989"/>
    </source>
</evidence>
<feature type="transmembrane region" description="Helical" evidence="9">
    <location>
        <begin position="130"/>
        <end position="155"/>
    </location>
</feature>
<accession>A0A9Q1K415</accession>
<dbReference type="EMBL" id="JAKOGI010000370">
    <property type="protein sequence ID" value="KAJ8436008.1"/>
    <property type="molecule type" value="Genomic_DNA"/>
</dbReference>
<dbReference type="GO" id="GO:0006886">
    <property type="term" value="P:intracellular protein transport"/>
    <property type="evidence" value="ECO:0007669"/>
    <property type="project" value="InterPro"/>
</dbReference>
<evidence type="ECO:0000256" key="4">
    <source>
        <dbReference type="ARBA" id="ARBA00022692"/>
    </source>
</evidence>
<keyword evidence="8 9" id="KW-0472">Membrane</keyword>
<evidence type="ECO:0000256" key="8">
    <source>
        <dbReference type="ARBA" id="ARBA00023136"/>
    </source>
</evidence>
<dbReference type="GO" id="GO:0006605">
    <property type="term" value="P:protein targeting"/>
    <property type="evidence" value="ECO:0007669"/>
    <property type="project" value="InterPro"/>
</dbReference>
<dbReference type="InterPro" id="IPR038379">
    <property type="entry name" value="SecE_sf"/>
</dbReference>
<keyword evidence="5" id="KW-0653">Protein transport</keyword>
<dbReference type="Proteomes" id="UP001153076">
    <property type="component" value="Unassembled WGS sequence"/>
</dbReference>
<dbReference type="PANTHER" id="PTHR37247">
    <property type="entry name" value="TRANSMEMBRANE PROTEIN"/>
    <property type="match status" value="1"/>
</dbReference>
<dbReference type="AlphaFoldDB" id="A0A9Q1K415"/>
<dbReference type="PANTHER" id="PTHR37247:SF1">
    <property type="entry name" value="TRANSMEMBRANE PROTEIN"/>
    <property type="match status" value="1"/>
</dbReference>
<evidence type="ECO:0000313" key="10">
    <source>
        <dbReference type="EMBL" id="KAJ8436008.1"/>
    </source>
</evidence>
<comment type="similarity">
    <text evidence="2">Belongs to the SecE/SEC61-gamma family.</text>
</comment>
<proteinExistence type="inferred from homology"/>
<dbReference type="Pfam" id="PF00584">
    <property type="entry name" value="SecE"/>
    <property type="match status" value="1"/>
</dbReference>
<dbReference type="GO" id="GO:0016020">
    <property type="term" value="C:membrane"/>
    <property type="evidence" value="ECO:0007669"/>
    <property type="project" value="UniProtKB-SubCell"/>
</dbReference>
<dbReference type="Gene3D" id="1.20.5.1030">
    <property type="entry name" value="Preprotein translocase secy subunit"/>
    <property type="match status" value="1"/>
</dbReference>
<keyword evidence="3" id="KW-0813">Transport</keyword>
<comment type="caution">
    <text evidence="10">The sequence shown here is derived from an EMBL/GenBank/DDBJ whole genome shotgun (WGS) entry which is preliminary data.</text>
</comment>
<gene>
    <name evidence="10" type="ORF">Cgig2_007666</name>
</gene>
<organism evidence="10 11">
    <name type="scientific">Carnegiea gigantea</name>
    <dbReference type="NCBI Taxonomy" id="171969"/>
    <lineage>
        <taxon>Eukaryota</taxon>
        <taxon>Viridiplantae</taxon>
        <taxon>Streptophyta</taxon>
        <taxon>Embryophyta</taxon>
        <taxon>Tracheophyta</taxon>
        <taxon>Spermatophyta</taxon>
        <taxon>Magnoliopsida</taxon>
        <taxon>eudicotyledons</taxon>
        <taxon>Gunneridae</taxon>
        <taxon>Pentapetalae</taxon>
        <taxon>Caryophyllales</taxon>
        <taxon>Cactineae</taxon>
        <taxon>Cactaceae</taxon>
        <taxon>Cactoideae</taxon>
        <taxon>Echinocereeae</taxon>
        <taxon>Carnegiea</taxon>
    </lineage>
</organism>
<evidence type="ECO:0000256" key="2">
    <source>
        <dbReference type="ARBA" id="ARBA00008274"/>
    </source>
</evidence>
<evidence type="ECO:0000256" key="9">
    <source>
        <dbReference type="SAM" id="Phobius"/>
    </source>
</evidence>
<dbReference type="InterPro" id="IPR001901">
    <property type="entry name" value="Translocase_SecE/Sec61-g"/>
</dbReference>
<name>A0A9Q1K415_9CARY</name>
<keyword evidence="11" id="KW-1185">Reference proteome</keyword>
<evidence type="ECO:0000256" key="7">
    <source>
        <dbReference type="ARBA" id="ARBA00023010"/>
    </source>
</evidence>
<protein>
    <submittedName>
        <fullName evidence="10">Uncharacterized protein</fullName>
    </submittedName>
</protein>
<dbReference type="OrthoDB" id="1913236at2759"/>
<reference evidence="10" key="1">
    <citation type="submission" date="2022-04" db="EMBL/GenBank/DDBJ databases">
        <title>Carnegiea gigantea Genome sequencing and assembly v2.</title>
        <authorList>
            <person name="Copetti D."/>
            <person name="Sanderson M.J."/>
            <person name="Burquez A."/>
            <person name="Wojciechowski M.F."/>
        </authorList>
    </citation>
    <scope>NUCLEOTIDE SEQUENCE</scope>
    <source>
        <strain evidence="10">SGP5-SGP5p</strain>
        <tissue evidence="10">Aerial part</tissue>
    </source>
</reference>
<evidence type="ECO:0000256" key="1">
    <source>
        <dbReference type="ARBA" id="ARBA00004370"/>
    </source>
</evidence>